<feature type="compositionally biased region" description="Basic residues" evidence="6">
    <location>
        <begin position="492"/>
        <end position="508"/>
    </location>
</feature>
<reference evidence="8 9" key="1">
    <citation type="journal article" date="2023" name="Plants (Basel)">
        <title>Bridging the Gap: Combining Genomics and Transcriptomics Approaches to Understand Stylosanthes scabra, an Orphan Legume from the Brazilian Caatinga.</title>
        <authorList>
            <person name="Ferreira-Neto J.R.C."/>
            <person name="da Silva M.D."/>
            <person name="Binneck E."/>
            <person name="de Melo N.F."/>
            <person name="da Silva R.H."/>
            <person name="de Melo A.L.T.M."/>
            <person name="Pandolfi V."/>
            <person name="Bustamante F.O."/>
            <person name="Brasileiro-Vidal A.C."/>
            <person name="Benko-Iseppon A.M."/>
        </authorList>
    </citation>
    <scope>NUCLEOTIDE SEQUENCE [LARGE SCALE GENOMIC DNA]</scope>
    <source>
        <tissue evidence="8">Leaves</tissue>
    </source>
</reference>
<sequence>MGETQLEESEATNGQINSNTKSNTELIVAKVFERPDWLPHDWIVDFKTRKSGSAMGRGYKCYINPHGKKFYSKLEVFRYLQTIKGNECDSRKEEPNTIHSPTDGVLEKPVAEASTAGKPGAEKSTSGKPGAKKSMAGKPQAEKSTAEKAGNEKSGAEKSTAEGLPPGWIIEAKERKGGKSNRKDLFYIDPESGYVFRSKKDVLRYLESGDISSCAIKPFKQEIQDEDNLSPTSTAKKQKIKQSGTKRELFAGKELSHESSFELPHANSSGKRQHVAHRSSPRLAAAEPDQLTNSLTREQCLEVPRRNLRRGGTVLDTDLANESSNPNKSSNKKKPLIPRRASKRLAGSEPELTSNSLSYERAPEYNKSKKSKSGININLLPCDGEAQVELVEHASVNGVSSSKGRKHPKTLAVNKDKLDKRENEEMNDEKSEPQQSLAFHYSWSDPSLEFAIQTLTGSLPAENSVGNRPTMTFETDKLSENDMSKNVTGSSSHKKAKVNSSKSKKKKDPKVPTRLSKRLAGHEPEVLPTETPPEYSTRKSGKKKTDANEILTNGATGQLHAGEEESNLTVNASDMLKTRKCGESLIGDELHKSQTVPNEQQGPEDESINERSEQKFPAQFGNSWSDPCLEFAYKSLTSSMNADAANVPVMAPDINDPPCAELLENAVQKSNNPAPDNNNHCQIKEVLNPPVSQSEQCLGQGQPELRSNHSSYQDDPAFASREPCGDEGKITRNSDEGQSVHVGAGNMTQIDINTLFFDDPFTEDEQILEDNSIAEQPQTGTEATNRDNSEREFCVSFMDTWSDPCLEFAFKTLTGDIPVEQNIPPGFQGHPKQNLPPGFQEPPKQNIPPGFGFQEPAKQNIPPGFQEPAKQNIPFGFQEPAKQNIPPGFQGPTKQNIPPGFGFQEPAKQNIPPGFQEPTKQNIAPGFGFQEPANCHDQRNGGSALPEIGSSSISQSHIAQRSMPTQPPSMNLFPSTQPPSMNLFPSTQLPSINSSILPQEKSNPPTGTDAQRHYSQYNINFQRR</sequence>
<gene>
    <name evidence="8" type="ORF">PIB30_119127</name>
</gene>
<dbReference type="InterPro" id="IPR001739">
    <property type="entry name" value="Methyl_CpG_DNA-bd"/>
</dbReference>
<feature type="compositionally biased region" description="Polar residues" evidence="6">
    <location>
        <begin position="464"/>
        <end position="473"/>
    </location>
</feature>
<feature type="region of interest" description="Disordered" evidence="6">
    <location>
        <begin position="221"/>
        <end position="376"/>
    </location>
</feature>
<feature type="domain" description="MBD" evidence="7">
    <location>
        <begin position="154"/>
        <end position="226"/>
    </location>
</feature>
<keyword evidence="4" id="KW-0804">Transcription</keyword>
<feature type="compositionally biased region" description="Polar residues" evidence="6">
    <location>
        <begin position="11"/>
        <end position="23"/>
    </location>
</feature>
<dbReference type="CDD" id="cd00122">
    <property type="entry name" value="MBD"/>
    <property type="match status" value="1"/>
</dbReference>
<feature type="compositionally biased region" description="Basic and acidic residues" evidence="6">
    <location>
        <begin position="245"/>
        <end position="260"/>
    </location>
</feature>
<dbReference type="Gene3D" id="3.30.890.10">
    <property type="entry name" value="Methyl-cpg-binding Protein 2, Chain A"/>
    <property type="match status" value="2"/>
</dbReference>
<feature type="compositionally biased region" description="Basic and acidic residues" evidence="6">
    <location>
        <begin position="171"/>
        <end position="185"/>
    </location>
</feature>
<feature type="region of interest" description="Disordered" evidence="6">
    <location>
        <begin position="585"/>
        <end position="620"/>
    </location>
</feature>
<feature type="region of interest" description="Disordered" evidence="6">
    <location>
        <begin position="459"/>
        <end position="549"/>
    </location>
</feature>
<feature type="region of interest" description="Disordered" evidence="6">
    <location>
        <begin position="88"/>
        <end position="185"/>
    </location>
</feature>
<dbReference type="PANTHER" id="PTHR34067:SF20">
    <property type="entry name" value="OS08G0206700 PROTEIN"/>
    <property type="match status" value="1"/>
</dbReference>
<feature type="domain" description="MBD" evidence="7">
    <location>
        <begin position="28"/>
        <end position="95"/>
    </location>
</feature>
<feature type="compositionally biased region" description="Polar residues" evidence="6">
    <location>
        <begin position="949"/>
        <end position="1014"/>
    </location>
</feature>
<feature type="compositionally biased region" description="Basic residues" evidence="6">
    <location>
        <begin position="271"/>
        <end position="280"/>
    </location>
</feature>
<dbReference type="PANTHER" id="PTHR34067">
    <property type="entry name" value="OS04G0193200 PROTEIN"/>
    <property type="match status" value="1"/>
</dbReference>
<feature type="region of interest" description="Disordered" evidence="6">
    <location>
        <begin position="1"/>
        <end position="23"/>
    </location>
</feature>
<evidence type="ECO:0000256" key="3">
    <source>
        <dbReference type="ARBA" id="ARBA00023125"/>
    </source>
</evidence>
<proteinExistence type="predicted"/>
<feature type="compositionally biased region" description="Basic and acidic residues" evidence="6">
    <location>
        <begin position="474"/>
        <end position="483"/>
    </location>
</feature>
<feature type="region of interest" description="Disordered" evidence="6">
    <location>
        <begin position="931"/>
        <end position="1014"/>
    </location>
</feature>
<keyword evidence="2" id="KW-0805">Transcription regulation</keyword>
<dbReference type="PROSITE" id="PS50982">
    <property type="entry name" value="MBD"/>
    <property type="match status" value="2"/>
</dbReference>
<name>A0ABU6XZZ6_9FABA</name>
<dbReference type="SUPFAM" id="SSF54171">
    <property type="entry name" value="DNA-binding domain"/>
    <property type="match status" value="2"/>
</dbReference>
<organism evidence="8 9">
    <name type="scientific">Stylosanthes scabra</name>
    <dbReference type="NCBI Taxonomy" id="79078"/>
    <lineage>
        <taxon>Eukaryota</taxon>
        <taxon>Viridiplantae</taxon>
        <taxon>Streptophyta</taxon>
        <taxon>Embryophyta</taxon>
        <taxon>Tracheophyta</taxon>
        <taxon>Spermatophyta</taxon>
        <taxon>Magnoliopsida</taxon>
        <taxon>eudicotyledons</taxon>
        <taxon>Gunneridae</taxon>
        <taxon>Pentapetalae</taxon>
        <taxon>rosids</taxon>
        <taxon>fabids</taxon>
        <taxon>Fabales</taxon>
        <taxon>Fabaceae</taxon>
        <taxon>Papilionoideae</taxon>
        <taxon>50 kb inversion clade</taxon>
        <taxon>dalbergioids sensu lato</taxon>
        <taxon>Dalbergieae</taxon>
        <taxon>Pterocarpus clade</taxon>
        <taxon>Stylosanthes</taxon>
    </lineage>
</organism>
<dbReference type="InterPro" id="IPR016177">
    <property type="entry name" value="DNA-bd_dom_sf"/>
</dbReference>
<feature type="compositionally biased region" description="Basic and acidic residues" evidence="6">
    <location>
        <begin position="414"/>
        <end position="432"/>
    </location>
</feature>
<comment type="caution">
    <text evidence="8">The sequence shown here is derived from an EMBL/GenBank/DDBJ whole genome shotgun (WGS) entry which is preliminary data.</text>
</comment>
<evidence type="ECO:0000256" key="1">
    <source>
        <dbReference type="ARBA" id="ARBA00004123"/>
    </source>
</evidence>
<evidence type="ECO:0000259" key="7">
    <source>
        <dbReference type="PROSITE" id="PS50982"/>
    </source>
</evidence>
<dbReference type="EMBL" id="JASCZI010241657">
    <property type="protein sequence ID" value="MED6203620.1"/>
    <property type="molecule type" value="Genomic_DNA"/>
</dbReference>
<comment type="subcellular location">
    <subcellularLocation>
        <location evidence="1">Nucleus</location>
    </subcellularLocation>
</comment>
<evidence type="ECO:0000256" key="6">
    <source>
        <dbReference type="SAM" id="MobiDB-lite"/>
    </source>
</evidence>
<feature type="region of interest" description="Disordered" evidence="6">
    <location>
        <begin position="693"/>
        <end position="724"/>
    </location>
</feature>
<evidence type="ECO:0000256" key="4">
    <source>
        <dbReference type="ARBA" id="ARBA00023163"/>
    </source>
</evidence>
<dbReference type="Proteomes" id="UP001341840">
    <property type="component" value="Unassembled WGS sequence"/>
</dbReference>
<evidence type="ECO:0000256" key="5">
    <source>
        <dbReference type="ARBA" id="ARBA00023242"/>
    </source>
</evidence>
<feature type="compositionally biased region" description="Basic and acidic residues" evidence="6">
    <location>
        <begin position="140"/>
        <end position="160"/>
    </location>
</feature>
<evidence type="ECO:0000313" key="9">
    <source>
        <dbReference type="Proteomes" id="UP001341840"/>
    </source>
</evidence>
<feature type="compositionally biased region" description="Basic residues" evidence="6">
    <location>
        <begin position="330"/>
        <end position="343"/>
    </location>
</feature>
<dbReference type="InterPro" id="IPR038945">
    <property type="entry name" value="MBD13-like"/>
</dbReference>
<evidence type="ECO:0000256" key="2">
    <source>
        <dbReference type="ARBA" id="ARBA00023015"/>
    </source>
</evidence>
<feature type="region of interest" description="Disordered" evidence="6">
    <location>
        <begin position="398"/>
        <end position="435"/>
    </location>
</feature>
<keyword evidence="3" id="KW-0238">DNA-binding</keyword>
<evidence type="ECO:0000313" key="8">
    <source>
        <dbReference type="EMBL" id="MED6203620.1"/>
    </source>
</evidence>
<dbReference type="Pfam" id="PF01429">
    <property type="entry name" value="MBD"/>
    <property type="match status" value="2"/>
</dbReference>
<keyword evidence="9" id="KW-1185">Reference proteome</keyword>
<keyword evidence="5" id="KW-0539">Nucleus</keyword>
<protein>
    <recommendedName>
        <fullName evidence="7">MBD domain-containing protein</fullName>
    </recommendedName>
</protein>
<accession>A0ABU6XZZ6</accession>
<feature type="compositionally biased region" description="Acidic residues" evidence="6">
    <location>
        <begin position="1"/>
        <end position="10"/>
    </location>
</feature>